<reference evidence="6" key="1">
    <citation type="journal article" date="2019" name="Int. J. Syst. Evol. Microbiol.">
        <title>The Global Catalogue of Microorganisms (GCM) 10K type strain sequencing project: providing services to taxonomists for standard genome sequencing and annotation.</title>
        <authorList>
            <consortium name="The Broad Institute Genomics Platform"/>
            <consortium name="The Broad Institute Genome Sequencing Center for Infectious Disease"/>
            <person name="Wu L."/>
            <person name="Ma J."/>
        </authorList>
    </citation>
    <scope>NUCLEOTIDE SEQUENCE [LARGE SCALE GENOMIC DNA]</scope>
    <source>
        <strain evidence="6">NBRC 110044</strain>
    </source>
</reference>
<dbReference type="Proteomes" id="UP001156706">
    <property type="component" value="Unassembled WGS sequence"/>
</dbReference>
<accession>A0ABQ5YJT6</accession>
<dbReference type="InterPro" id="IPR020449">
    <property type="entry name" value="Tscrpt_reg_AraC-type_HTH"/>
</dbReference>
<dbReference type="PROSITE" id="PS01124">
    <property type="entry name" value="HTH_ARAC_FAMILY_2"/>
    <property type="match status" value="1"/>
</dbReference>
<protein>
    <submittedName>
        <fullName evidence="5">AraC family transcriptional regulator</fullName>
    </submittedName>
</protein>
<keyword evidence="2" id="KW-0238">DNA-binding</keyword>
<evidence type="ECO:0000256" key="2">
    <source>
        <dbReference type="ARBA" id="ARBA00023125"/>
    </source>
</evidence>
<dbReference type="SUPFAM" id="SSF46689">
    <property type="entry name" value="Homeodomain-like"/>
    <property type="match status" value="1"/>
</dbReference>
<dbReference type="RefSeq" id="WP_284198325.1">
    <property type="nucleotide sequence ID" value="NZ_BSOG01000007.1"/>
</dbReference>
<gene>
    <name evidence="5" type="primary">oruR_2</name>
    <name evidence="5" type="ORF">GCM10007907_40510</name>
</gene>
<evidence type="ECO:0000259" key="4">
    <source>
        <dbReference type="PROSITE" id="PS01124"/>
    </source>
</evidence>
<dbReference type="SMART" id="SM00342">
    <property type="entry name" value="HTH_ARAC"/>
    <property type="match status" value="1"/>
</dbReference>
<evidence type="ECO:0000256" key="3">
    <source>
        <dbReference type="ARBA" id="ARBA00023163"/>
    </source>
</evidence>
<dbReference type="PRINTS" id="PR00032">
    <property type="entry name" value="HTHARAC"/>
</dbReference>
<dbReference type="Pfam" id="PF12625">
    <property type="entry name" value="Arabinose_bd"/>
    <property type="match status" value="1"/>
</dbReference>
<dbReference type="EMBL" id="BSOG01000007">
    <property type="protein sequence ID" value="GLR15261.1"/>
    <property type="molecule type" value="Genomic_DNA"/>
</dbReference>
<keyword evidence="6" id="KW-1185">Reference proteome</keyword>
<proteinExistence type="predicted"/>
<feature type="domain" description="HTH araC/xylS-type" evidence="4">
    <location>
        <begin position="242"/>
        <end position="340"/>
    </location>
</feature>
<dbReference type="Pfam" id="PF12833">
    <property type="entry name" value="HTH_18"/>
    <property type="match status" value="1"/>
</dbReference>
<evidence type="ECO:0000313" key="5">
    <source>
        <dbReference type="EMBL" id="GLR15261.1"/>
    </source>
</evidence>
<keyword evidence="3" id="KW-0804">Transcription</keyword>
<dbReference type="InterPro" id="IPR032687">
    <property type="entry name" value="AraC-type_N"/>
</dbReference>
<evidence type="ECO:0000256" key="1">
    <source>
        <dbReference type="ARBA" id="ARBA00023015"/>
    </source>
</evidence>
<dbReference type="PANTHER" id="PTHR47894">
    <property type="entry name" value="HTH-TYPE TRANSCRIPTIONAL REGULATOR GADX"/>
    <property type="match status" value="1"/>
</dbReference>
<dbReference type="Gene3D" id="1.10.10.60">
    <property type="entry name" value="Homeodomain-like"/>
    <property type="match status" value="1"/>
</dbReference>
<dbReference type="PANTHER" id="PTHR47894:SF1">
    <property type="entry name" value="HTH-TYPE TRANSCRIPTIONAL REGULATOR VQSM"/>
    <property type="match status" value="1"/>
</dbReference>
<sequence>MIKLEIERANPPLPVSGHVPGTYVRLLFDYLAAQGQDVGHVLGEAAAPPGPDGTVAAAHWRRLLTQAALHLGDPALGLRLGATITPAHLGPLGYVLQLSGSSATALERYLRYQRLVHDVSPVRHFPAEGAVVLEWGDDARAIGLLANQCGLAALVHFARCITGQPLRPLVVHFVEAAPADMRPYAELFGCPVLFGQTAARIHLPADVLAMPLRQPDPALAAMLEQQVAALFAAMPAREALLQSVRGFISQHLIQGEPALQACAEALNLSDRTLRRRLQALGWSYRALLEDSRRCLAENYLRDRRLALPEVALLLGYSEQSAFNRAFRRWTGMSPRRWRLAHA</sequence>
<keyword evidence="1" id="KW-0805">Transcription regulation</keyword>
<comment type="caution">
    <text evidence="5">The sequence shown here is derived from an EMBL/GenBank/DDBJ whole genome shotgun (WGS) entry which is preliminary data.</text>
</comment>
<name>A0ABQ5YJT6_9NEIS</name>
<organism evidence="5 6">
    <name type="scientific">Chitinimonas prasina</name>
    <dbReference type="NCBI Taxonomy" id="1434937"/>
    <lineage>
        <taxon>Bacteria</taxon>
        <taxon>Pseudomonadati</taxon>
        <taxon>Pseudomonadota</taxon>
        <taxon>Betaproteobacteria</taxon>
        <taxon>Neisseriales</taxon>
        <taxon>Chitinibacteraceae</taxon>
        <taxon>Chitinimonas</taxon>
    </lineage>
</organism>
<dbReference type="InterPro" id="IPR009057">
    <property type="entry name" value="Homeodomain-like_sf"/>
</dbReference>
<dbReference type="InterPro" id="IPR018060">
    <property type="entry name" value="HTH_AraC"/>
</dbReference>
<evidence type="ECO:0000313" key="6">
    <source>
        <dbReference type="Proteomes" id="UP001156706"/>
    </source>
</evidence>